<proteinExistence type="inferred from homology"/>
<evidence type="ECO:0000313" key="5">
    <source>
        <dbReference type="Proteomes" id="UP001595752"/>
    </source>
</evidence>
<dbReference type="InterPro" id="IPR002068">
    <property type="entry name" value="A-crystallin/Hsp20_dom"/>
</dbReference>
<dbReference type="EMBL" id="JBHRZT010000072">
    <property type="protein sequence ID" value="MFC3886099.1"/>
    <property type="molecule type" value="Genomic_DNA"/>
</dbReference>
<dbReference type="SUPFAM" id="SSF49764">
    <property type="entry name" value="HSP20-like chaperones"/>
    <property type="match status" value="1"/>
</dbReference>
<keyword evidence="5" id="KW-1185">Reference proteome</keyword>
<dbReference type="Gene3D" id="2.60.40.790">
    <property type="match status" value="1"/>
</dbReference>
<dbReference type="Proteomes" id="UP001595752">
    <property type="component" value="Unassembled WGS sequence"/>
</dbReference>
<sequence length="133" mass="15496">MSQKERSAFWDRIFDEPLAESFTTNESNSPQIIYYNHPFPPVDVHERENQLIVIMEIAGANREQIELLASENRLVVKGRTICPISQTTIIQKERREGPFHREILLPRNIDQAKCKATFRTGLLFITFDFSEES</sequence>
<dbReference type="PROSITE" id="PS01031">
    <property type="entry name" value="SHSP"/>
    <property type="match status" value="1"/>
</dbReference>
<evidence type="ECO:0000256" key="2">
    <source>
        <dbReference type="RuleBase" id="RU003616"/>
    </source>
</evidence>
<accession>A0ABV8B9U1</accession>
<dbReference type="RefSeq" id="WP_377918467.1">
    <property type="nucleotide sequence ID" value="NZ_JBHRZT010000072.1"/>
</dbReference>
<reference evidence="5" key="1">
    <citation type="journal article" date="2019" name="Int. J. Syst. Evol. Microbiol.">
        <title>The Global Catalogue of Microorganisms (GCM) 10K type strain sequencing project: providing services to taxonomists for standard genome sequencing and annotation.</title>
        <authorList>
            <consortium name="The Broad Institute Genomics Platform"/>
            <consortium name="The Broad Institute Genome Sequencing Center for Infectious Disease"/>
            <person name="Wu L."/>
            <person name="Ma J."/>
        </authorList>
    </citation>
    <scope>NUCLEOTIDE SEQUENCE [LARGE SCALE GENOMIC DNA]</scope>
    <source>
        <strain evidence="5">CCUG 61889</strain>
    </source>
</reference>
<comment type="caution">
    <text evidence="4">The sequence shown here is derived from an EMBL/GenBank/DDBJ whole genome shotgun (WGS) entry which is preliminary data.</text>
</comment>
<evidence type="ECO:0000256" key="1">
    <source>
        <dbReference type="PROSITE-ProRule" id="PRU00285"/>
    </source>
</evidence>
<evidence type="ECO:0000259" key="3">
    <source>
        <dbReference type="PROSITE" id="PS01031"/>
    </source>
</evidence>
<organism evidence="4 5">
    <name type="scientific">Bacillus songklensis</name>
    <dbReference type="NCBI Taxonomy" id="1069116"/>
    <lineage>
        <taxon>Bacteria</taxon>
        <taxon>Bacillati</taxon>
        <taxon>Bacillota</taxon>
        <taxon>Bacilli</taxon>
        <taxon>Bacillales</taxon>
        <taxon>Bacillaceae</taxon>
        <taxon>Bacillus</taxon>
    </lineage>
</organism>
<dbReference type="CDD" id="cd06464">
    <property type="entry name" value="ACD_sHsps-like"/>
    <property type="match status" value="1"/>
</dbReference>
<dbReference type="Pfam" id="PF00011">
    <property type="entry name" value="HSP20"/>
    <property type="match status" value="1"/>
</dbReference>
<comment type="similarity">
    <text evidence="1 2">Belongs to the small heat shock protein (HSP20) family.</text>
</comment>
<dbReference type="InterPro" id="IPR008978">
    <property type="entry name" value="HSP20-like_chaperone"/>
</dbReference>
<feature type="domain" description="SHSP" evidence="3">
    <location>
        <begin position="33"/>
        <end position="133"/>
    </location>
</feature>
<name>A0ABV8B9U1_9BACI</name>
<protein>
    <submittedName>
        <fullName evidence="4">Hsp20/alpha crystallin family protein</fullName>
    </submittedName>
</protein>
<evidence type="ECO:0000313" key="4">
    <source>
        <dbReference type="EMBL" id="MFC3886099.1"/>
    </source>
</evidence>
<gene>
    <name evidence="4" type="ORF">ACFOU2_22495</name>
</gene>